<name>A0AAD3E1L0_9CHLO</name>
<sequence>METFLWEPQSEGATRQRRELQQRAMLLGTLPDAALQSLAAGAAVVVGGVGGAGTAGGAAPGQMTAPAVSEVGLGSSASGSSSGRLAAGGVGGSLLAAGRGGGEGTGTGGAGMPAAGAGGMVAAASVQGAGGSRLMAEGACSSSAPRDRAVDQFMRGRMSCRDSGNRGY</sequence>
<reference evidence="1 2" key="1">
    <citation type="journal article" date="2021" name="Sci. Rep.">
        <title>Genome sequencing of the multicellular alga Astrephomene provides insights into convergent evolution of germ-soma differentiation.</title>
        <authorList>
            <person name="Yamashita S."/>
            <person name="Yamamoto K."/>
            <person name="Matsuzaki R."/>
            <person name="Suzuki S."/>
            <person name="Yamaguchi H."/>
            <person name="Hirooka S."/>
            <person name="Minakuchi Y."/>
            <person name="Miyagishima S."/>
            <person name="Kawachi M."/>
            <person name="Toyoda A."/>
            <person name="Nozaki H."/>
        </authorList>
    </citation>
    <scope>NUCLEOTIDE SEQUENCE [LARGE SCALE GENOMIC DNA]</scope>
    <source>
        <strain evidence="1 2">NIES-4017</strain>
    </source>
</reference>
<dbReference type="AlphaFoldDB" id="A0AAD3E1L0"/>
<evidence type="ECO:0000313" key="2">
    <source>
        <dbReference type="Proteomes" id="UP001054857"/>
    </source>
</evidence>
<dbReference type="EMBL" id="BMAR01000057">
    <property type="protein sequence ID" value="GFR52035.1"/>
    <property type="molecule type" value="Genomic_DNA"/>
</dbReference>
<evidence type="ECO:0000313" key="1">
    <source>
        <dbReference type="EMBL" id="GFR52035.1"/>
    </source>
</evidence>
<proteinExistence type="predicted"/>
<keyword evidence="2" id="KW-1185">Reference proteome</keyword>
<organism evidence="1 2">
    <name type="scientific">Astrephomene gubernaculifera</name>
    <dbReference type="NCBI Taxonomy" id="47775"/>
    <lineage>
        <taxon>Eukaryota</taxon>
        <taxon>Viridiplantae</taxon>
        <taxon>Chlorophyta</taxon>
        <taxon>core chlorophytes</taxon>
        <taxon>Chlorophyceae</taxon>
        <taxon>CS clade</taxon>
        <taxon>Chlamydomonadales</taxon>
        <taxon>Astrephomenaceae</taxon>
        <taxon>Astrephomene</taxon>
    </lineage>
</organism>
<accession>A0AAD3E1L0</accession>
<protein>
    <submittedName>
        <fullName evidence="1">Uncharacterized protein</fullName>
    </submittedName>
</protein>
<comment type="caution">
    <text evidence="1">The sequence shown here is derived from an EMBL/GenBank/DDBJ whole genome shotgun (WGS) entry which is preliminary data.</text>
</comment>
<gene>
    <name evidence="1" type="ORF">Agub_g14423</name>
</gene>
<dbReference type="Proteomes" id="UP001054857">
    <property type="component" value="Unassembled WGS sequence"/>
</dbReference>